<dbReference type="Proteomes" id="UP000188320">
    <property type="component" value="Unassembled WGS sequence"/>
</dbReference>
<dbReference type="GO" id="GO:0005524">
    <property type="term" value="F:ATP binding"/>
    <property type="evidence" value="ECO:0007669"/>
    <property type="project" value="UniProtKB-UniRule"/>
</dbReference>
<dbReference type="InterPro" id="IPR036961">
    <property type="entry name" value="Kinesin_motor_dom_sf"/>
</dbReference>
<feature type="region of interest" description="Disordered" evidence="7">
    <location>
        <begin position="445"/>
        <end position="477"/>
    </location>
</feature>
<dbReference type="InterPro" id="IPR001752">
    <property type="entry name" value="Kinesin_motor_dom"/>
</dbReference>
<feature type="binding site" evidence="5">
    <location>
        <begin position="295"/>
        <end position="302"/>
    </location>
    <ligand>
        <name>ATP</name>
        <dbReference type="ChEBI" id="CHEBI:30616"/>
    </ligand>
</feature>
<dbReference type="PROSITE" id="PS50067">
    <property type="entry name" value="KINESIN_MOTOR_2"/>
    <property type="match status" value="1"/>
</dbReference>
<dbReference type="OrthoDB" id="123929at2759"/>
<protein>
    <submittedName>
        <fullName evidence="9">Kinesin-like protein KIF23</fullName>
    </submittedName>
</protein>
<keyword evidence="4 5" id="KW-0505">Motor protein</keyword>
<gene>
    <name evidence="9" type="ORF">AX774_g3163</name>
</gene>
<feature type="coiled-coil region" evidence="6">
    <location>
        <begin position="1005"/>
        <end position="1032"/>
    </location>
</feature>
<dbReference type="GO" id="GO:0008017">
    <property type="term" value="F:microtubule binding"/>
    <property type="evidence" value="ECO:0007669"/>
    <property type="project" value="InterPro"/>
</dbReference>
<feature type="domain" description="Kinesin motor" evidence="8">
    <location>
        <begin position="225"/>
        <end position="696"/>
    </location>
</feature>
<dbReference type="InterPro" id="IPR027417">
    <property type="entry name" value="P-loop_NTPase"/>
</dbReference>
<keyword evidence="1" id="KW-0493">Microtubule</keyword>
<feature type="region of interest" description="Disordered" evidence="7">
    <location>
        <begin position="847"/>
        <end position="869"/>
    </location>
</feature>
<evidence type="ECO:0000256" key="5">
    <source>
        <dbReference type="PROSITE-ProRule" id="PRU00283"/>
    </source>
</evidence>
<dbReference type="PANTHER" id="PTHR24115">
    <property type="entry name" value="KINESIN-RELATED"/>
    <property type="match status" value="1"/>
</dbReference>
<reference evidence="10" key="1">
    <citation type="submission" date="2017-01" db="EMBL/GenBank/DDBJ databases">
        <authorList>
            <person name="Wang Y."/>
            <person name="White M."/>
            <person name="Kvist S."/>
            <person name="Moncalvo J.-M."/>
        </authorList>
    </citation>
    <scope>NUCLEOTIDE SEQUENCE [LARGE SCALE GENOMIC DNA]</scope>
    <source>
        <strain evidence="10">COL-18-3</strain>
    </source>
</reference>
<keyword evidence="10" id="KW-1185">Reference proteome</keyword>
<evidence type="ECO:0000313" key="9">
    <source>
        <dbReference type="EMBL" id="OMH83333.1"/>
    </source>
</evidence>
<keyword evidence="3 5" id="KW-0067">ATP-binding</keyword>
<evidence type="ECO:0000313" key="10">
    <source>
        <dbReference type="Proteomes" id="UP000188320"/>
    </source>
</evidence>
<feature type="coiled-coil region" evidence="6">
    <location>
        <begin position="884"/>
        <end position="943"/>
    </location>
</feature>
<dbReference type="GO" id="GO:0005871">
    <property type="term" value="C:kinesin complex"/>
    <property type="evidence" value="ECO:0007669"/>
    <property type="project" value="TreeGrafter"/>
</dbReference>
<evidence type="ECO:0000256" key="6">
    <source>
        <dbReference type="SAM" id="Coils"/>
    </source>
</evidence>
<dbReference type="GO" id="GO:0005874">
    <property type="term" value="C:microtubule"/>
    <property type="evidence" value="ECO:0007669"/>
    <property type="project" value="UniProtKB-KW"/>
</dbReference>
<sequence length="1332" mass="147260">MTRTPATKRTVGNKRLGRSKLDKLKKELFSPMATRSMSGQVGQMTASNNSTLQKNDRVGFFHNYHFSQNSASANRNSTTMDVEPEEESDDDIMAQISLKEIKEANNEAVDEVYYQGEIEEFDFNKNKDEVTFAELSEISAINKKKAEKKKLEESLKATAIYAADYNSSQSNKSVMGGSGVEVNEGMNRLNSPRNLSKGKMKWDPKGQSVQHGTAETETTTGIGSSQVVSVSMKVLNDKEIEVYRRMVDTSGKRERYLFAGVLPETVTGDTLYGKTTAEMTRKLITGKNGLLFTYGTTGSGKTYSMQGTDTQPGLIYRAVGEVLHRIQRLNRQGMYAKGLENGVLFEGGYSLRPKCATQVEWCNDLRVVDPKIRPIFGERGLIESVESLYSKEEGEESESSSDESVDEYTNTGVYRYALYLSCYEVHNEVVYDLLDLKALTGMEGPSGVTSTGAGRPGAKGQGGGTGRRGRPPKVKPIDRTLDIQTPEELRGLGKRSLLLRSETGKGIHTFLDELTEVRISTATDMVRVLMHAQIRRNVNSTGLNASSSRSHAICVARVVKWKATRDLNPHEIIPVSAEVTMSTLTLVDLAGSERAKSTRNVGDRLVESNNINLSLMALKRCMDSLRFNSEVPPNQMQLVPYNGSKLTRLLQPSLEGGAKTVMLVCIDPNQVSGPIRGPGTWETLNVLEFAHVASTIVLSEKQNKTITRSTVRADPSNLPHFMSPTKTKLKNPHLPTSNNNTLLSPSQSAPVLIESDEEDYNQSLAQLMLANNSRRPSEAPMNGTSLNKSTFPDSIPLIKLGRKRTIDLVNQFEFAPGNSKKPKTDLLLSLFDGKLVSAFPKRRRAKSLSDISTRHKDTENNDPQPVHNSNCEHSFLLGLKKEEVKDLMEQNSVLAKKVSEVEKQRDEFEFLSIKRLNAFNRLLKQAKESVSEANDRAVDIELKIRSELGAFHLQQIKKLFSEFRLMLDDAKEINDTKMSQKLKLLADYYLDFIDSRADYVSKVEFDSLQRSIMSLQKELNSVASERNMLLDQLRLHKPAISKQVSSDPTVADKQSLEIISFDPPSNSISNLSCDFSIISSSESLDSAHHSTSHPLNSFHFKPSKKPAFLTRKIFPSQHNISFNSSTNPPPPSLPTPSDSMASVPSSPLTTSFYQETSQELNKISTENNSSTLTVNNAFFGSTNHHTTDTAMFNTSSTAPTNLSSTPNTLLISSQEPFSDSTNFSDSAPGLSTSLLNPSIAQNLNPDLPSKSTPRIGLPSTFSATSARNNGAFLTQTNYGASAMVSKVPVDIEKIGEANNHNSANNTTLKHTKLNSLLTPLKMLRKFKNKNYK</sequence>
<feature type="region of interest" description="Disordered" evidence="7">
    <location>
        <begin position="1119"/>
        <end position="1148"/>
    </location>
</feature>
<dbReference type="GO" id="GO:0016887">
    <property type="term" value="F:ATP hydrolysis activity"/>
    <property type="evidence" value="ECO:0007669"/>
    <property type="project" value="TreeGrafter"/>
</dbReference>
<dbReference type="PROSITE" id="PS00411">
    <property type="entry name" value="KINESIN_MOTOR_1"/>
    <property type="match status" value="1"/>
</dbReference>
<organism evidence="9 10">
    <name type="scientific">Zancudomyces culisetae</name>
    <name type="common">Gut fungus</name>
    <name type="synonym">Smittium culisetae</name>
    <dbReference type="NCBI Taxonomy" id="1213189"/>
    <lineage>
        <taxon>Eukaryota</taxon>
        <taxon>Fungi</taxon>
        <taxon>Fungi incertae sedis</taxon>
        <taxon>Zoopagomycota</taxon>
        <taxon>Kickxellomycotina</taxon>
        <taxon>Harpellomycetes</taxon>
        <taxon>Harpellales</taxon>
        <taxon>Legeriomycetaceae</taxon>
        <taxon>Zancudomyces</taxon>
    </lineage>
</organism>
<dbReference type="InterPro" id="IPR019821">
    <property type="entry name" value="Kinesin_motor_CS"/>
</dbReference>
<dbReference type="InterPro" id="IPR027640">
    <property type="entry name" value="Kinesin-like_fam"/>
</dbReference>
<dbReference type="SUPFAM" id="SSF52540">
    <property type="entry name" value="P-loop containing nucleoside triphosphate hydrolases"/>
    <property type="match status" value="1"/>
</dbReference>
<accession>A0A1R1PR04</accession>
<feature type="region of interest" description="Disordered" evidence="7">
    <location>
        <begin position="172"/>
        <end position="220"/>
    </location>
</feature>
<keyword evidence="2 5" id="KW-0547">Nucleotide-binding</keyword>
<name>A0A1R1PR04_ZANCU</name>
<evidence type="ECO:0000256" key="1">
    <source>
        <dbReference type="ARBA" id="ARBA00022701"/>
    </source>
</evidence>
<dbReference type="Gene3D" id="3.40.850.10">
    <property type="entry name" value="Kinesin motor domain"/>
    <property type="match status" value="1"/>
</dbReference>
<comment type="similarity">
    <text evidence="5">Belongs to the TRAFAC class myosin-kinesin ATPase superfamily. Kinesin family.</text>
</comment>
<dbReference type="Pfam" id="PF00225">
    <property type="entry name" value="Kinesin"/>
    <property type="match status" value="1"/>
</dbReference>
<dbReference type="GO" id="GO:0005634">
    <property type="term" value="C:nucleus"/>
    <property type="evidence" value="ECO:0007669"/>
    <property type="project" value="TreeGrafter"/>
</dbReference>
<evidence type="ECO:0000256" key="4">
    <source>
        <dbReference type="ARBA" id="ARBA00023175"/>
    </source>
</evidence>
<feature type="compositionally biased region" description="Gly residues" evidence="7">
    <location>
        <begin position="454"/>
        <end position="466"/>
    </location>
</feature>
<evidence type="ECO:0000259" key="8">
    <source>
        <dbReference type="PROSITE" id="PS50067"/>
    </source>
</evidence>
<evidence type="ECO:0000256" key="2">
    <source>
        <dbReference type="ARBA" id="ARBA00022741"/>
    </source>
</evidence>
<evidence type="ECO:0000256" key="3">
    <source>
        <dbReference type="ARBA" id="ARBA00022840"/>
    </source>
</evidence>
<dbReference type="GO" id="GO:0003777">
    <property type="term" value="F:microtubule motor activity"/>
    <property type="evidence" value="ECO:0007669"/>
    <property type="project" value="InterPro"/>
</dbReference>
<dbReference type="PRINTS" id="PR00380">
    <property type="entry name" value="KINESINHEAVY"/>
</dbReference>
<keyword evidence="6" id="KW-0175">Coiled coil</keyword>
<dbReference type="GO" id="GO:0007018">
    <property type="term" value="P:microtubule-based movement"/>
    <property type="evidence" value="ECO:0007669"/>
    <property type="project" value="InterPro"/>
</dbReference>
<proteinExistence type="inferred from homology"/>
<dbReference type="PANTHER" id="PTHR24115:SF1008">
    <property type="entry name" value="KINESIN-LIKE PROTEIN SUBITO"/>
    <property type="match status" value="1"/>
</dbReference>
<dbReference type="SMART" id="SM00129">
    <property type="entry name" value="KISc"/>
    <property type="match status" value="1"/>
</dbReference>
<dbReference type="EMBL" id="LSSK01000442">
    <property type="protein sequence ID" value="OMH83333.1"/>
    <property type="molecule type" value="Genomic_DNA"/>
</dbReference>
<evidence type="ECO:0000256" key="7">
    <source>
        <dbReference type="SAM" id="MobiDB-lite"/>
    </source>
</evidence>
<comment type="caution">
    <text evidence="9">The sequence shown here is derived from an EMBL/GenBank/DDBJ whole genome shotgun (WGS) entry which is preliminary data.</text>
</comment>